<dbReference type="Gene3D" id="2.70.150.10">
    <property type="entry name" value="Calcium-transporting ATPase, cytoplasmic transduction domain A"/>
    <property type="match status" value="1"/>
</dbReference>
<keyword evidence="6" id="KW-1003">Cell membrane</keyword>
<evidence type="ECO:0000256" key="1">
    <source>
        <dbReference type="ARBA" id="ARBA00003954"/>
    </source>
</evidence>
<dbReference type="Gene3D" id="3.40.50.1000">
    <property type="entry name" value="HAD superfamily/HAD-like"/>
    <property type="match status" value="1"/>
</dbReference>
<keyword evidence="21" id="KW-1185">Reference proteome</keyword>
<proteinExistence type="inferred from homology"/>
<keyword evidence="20" id="KW-0378">Hydrolase</keyword>
<dbReference type="PROSITE" id="PS00154">
    <property type="entry name" value="ATPASE_E1_E2"/>
    <property type="match status" value="1"/>
</dbReference>
<dbReference type="InterPro" id="IPR036412">
    <property type="entry name" value="HAD-like_sf"/>
</dbReference>
<evidence type="ECO:0000256" key="6">
    <source>
        <dbReference type="ARBA" id="ARBA00022475"/>
    </source>
</evidence>
<dbReference type="Gene3D" id="3.40.1110.10">
    <property type="entry name" value="Calcium-transporting ATPase, cytoplasmic domain N"/>
    <property type="match status" value="1"/>
</dbReference>
<name>F0S7E6_PSESL</name>
<evidence type="ECO:0000259" key="19">
    <source>
        <dbReference type="SMART" id="SM00831"/>
    </source>
</evidence>
<dbReference type="OrthoDB" id="9770315at2"/>
<evidence type="ECO:0000256" key="11">
    <source>
        <dbReference type="ARBA" id="ARBA00022840"/>
    </source>
</evidence>
<feature type="transmembrane region" description="Helical" evidence="18">
    <location>
        <begin position="92"/>
        <end position="111"/>
    </location>
</feature>
<reference evidence="21" key="2">
    <citation type="submission" date="2011-02" db="EMBL/GenBank/DDBJ databases">
        <title>The complete genome of Pedobacter saltans DSM 12145.</title>
        <authorList>
            <consortium name="US DOE Joint Genome Institute (JGI-PGF)"/>
            <person name="Lucas S."/>
            <person name="Copeland A."/>
            <person name="Lapidus A."/>
            <person name="Bruce D."/>
            <person name="Goodwin L."/>
            <person name="Pitluck S."/>
            <person name="Kyrpides N."/>
            <person name="Mavromatis K."/>
            <person name="Pagani I."/>
            <person name="Ivanova N."/>
            <person name="Ovchinnikova G."/>
            <person name="Lu M."/>
            <person name="Detter J.C."/>
            <person name="Han C."/>
            <person name="Land M."/>
            <person name="Hauser L."/>
            <person name="Markowitz V."/>
            <person name="Cheng J.-F."/>
            <person name="Hugenholtz P."/>
            <person name="Woyke T."/>
            <person name="Wu D."/>
            <person name="Tindall B."/>
            <person name="Pomrenke H.G."/>
            <person name="Brambilla E."/>
            <person name="Klenk H.-P."/>
            <person name="Eisen J.A."/>
        </authorList>
    </citation>
    <scope>NUCLEOTIDE SEQUENCE [LARGE SCALE GENOMIC DNA]</scope>
    <source>
        <strain evidence="21">ATCC 51119 / DSM 12145 / JCM 21818 / LMG 10337 / NBRC 100064 / NCIMB 13643</strain>
    </source>
</reference>
<evidence type="ECO:0000256" key="5">
    <source>
        <dbReference type="ARBA" id="ARBA00013555"/>
    </source>
</evidence>
<evidence type="ECO:0000256" key="8">
    <source>
        <dbReference type="ARBA" id="ARBA00022553"/>
    </source>
</evidence>
<evidence type="ECO:0000256" key="14">
    <source>
        <dbReference type="ARBA" id="ARBA00022989"/>
    </source>
</evidence>
<keyword evidence="13" id="KW-1278">Translocase</keyword>
<dbReference type="Pfam" id="PF00690">
    <property type="entry name" value="Cation_ATPase_N"/>
    <property type="match status" value="1"/>
</dbReference>
<comment type="catalytic activity">
    <reaction evidence="17">
        <text>Mg(2+)(out) + ATP + H2O = Mg(2+)(in) + ADP + phosphate + H(+)</text>
        <dbReference type="Rhea" id="RHEA:10260"/>
        <dbReference type="ChEBI" id="CHEBI:15377"/>
        <dbReference type="ChEBI" id="CHEBI:15378"/>
        <dbReference type="ChEBI" id="CHEBI:18420"/>
        <dbReference type="ChEBI" id="CHEBI:30616"/>
        <dbReference type="ChEBI" id="CHEBI:43474"/>
        <dbReference type="ChEBI" id="CHEBI:456216"/>
        <dbReference type="EC" id="7.2.2.14"/>
    </reaction>
</comment>
<dbReference type="SUPFAM" id="SSF56784">
    <property type="entry name" value="HAD-like"/>
    <property type="match status" value="1"/>
</dbReference>
<dbReference type="EMBL" id="CP002545">
    <property type="protein sequence ID" value="ADY51171.1"/>
    <property type="molecule type" value="Genomic_DNA"/>
</dbReference>
<comment type="subcellular location">
    <subcellularLocation>
        <location evidence="2">Cell inner membrane</location>
        <topology evidence="2">Multi-pass membrane protein</topology>
    </subcellularLocation>
</comment>
<organism evidence="20 21">
    <name type="scientific">Pseudopedobacter saltans (strain ATCC 51119 / DSM 12145 / JCM 21818 / CCUG 39354 / LMG 10337 / NBRC 100064 / NCIMB 13643)</name>
    <name type="common">Pedobacter saltans</name>
    <dbReference type="NCBI Taxonomy" id="762903"/>
    <lineage>
        <taxon>Bacteria</taxon>
        <taxon>Pseudomonadati</taxon>
        <taxon>Bacteroidota</taxon>
        <taxon>Sphingobacteriia</taxon>
        <taxon>Sphingobacteriales</taxon>
        <taxon>Sphingobacteriaceae</taxon>
        <taxon>Pseudopedobacter</taxon>
    </lineage>
</organism>
<dbReference type="Pfam" id="PF00689">
    <property type="entry name" value="Cation_ATPase_C"/>
    <property type="match status" value="1"/>
</dbReference>
<dbReference type="PRINTS" id="PR01836">
    <property type="entry name" value="MGATPASE"/>
</dbReference>
<dbReference type="AlphaFoldDB" id="F0S7E6"/>
<feature type="transmembrane region" description="Helical" evidence="18">
    <location>
        <begin position="251"/>
        <end position="269"/>
    </location>
</feature>
<evidence type="ECO:0000256" key="3">
    <source>
        <dbReference type="ARBA" id="ARBA00008746"/>
    </source>
</evidence>
<feature type="transmembrane region" description="Helical" evidence="18">
    <location>
        <begin position="281"/>
        <end position="304"/>
    </location>
</feature>
<evidence type="ECO:0000256" key="12">
    <source>
        <dbReference type="ARBA" id="ARBA00022842"/>
    </source>
</evidence>
<dbReference type="eggNOG" id="COG0474">
    <property type="taxonomic scope" value="Bacteria"/>
</dbReference>
<dbReference type="InterPro" id="IPR044492">
    <property type="entry name" value="P_typ_ATPase_HD_dom"/>
</dbReference>
<accession>F0S7E6</accession>
<evidence type="ECO:0000256" key="18">
    <source>
        <dbReference type="SAM" id="Phobius"/>
    </source>
</evidence>
<dbReference type="InterPro" id="IPR023299">
    <property type="entry name" value="ATPase_P-typ_cyto_dom_N"/>
</dbReference>
<dbReference type="KEGG" id="psn:Pedsa_0593"/>
<gene>
    <name evidence="20" type="ordered locus">Pedsa_0593</name>
</gene>
<evidence type="ECO:0000256" key="2">
    <source>
        <dbReference type="ARBA" id="ARBA00004429"/>
    </source>
</evidence>
<dbReference type="InterPro" id="IPR006068">
    <property type="entry name" value="ATPase_P-typ_cation-transptr_C"/>
</dbReference>
<evidence type="ECO:0000313" key="20">
    <source>
        <dbReference type="EMBL" id="ADY51171.1"/>
    </source>
</evidence>
<dbReference type="InterPro" id="IPR004014">
    <property type="entry name" value="ATPase_P-typ_cation-transptr_N"/>
</dbReference>
<dbReference type="SFLD" id="SFLDG00002">
    <property type="entry name" value="C1.7:_P-type_atpase_like"/>
    <property type="match status" value="1"/>
</dbReference>
<dbReference type="GO" id="GO:0005886">
    <property type="term" value="C:plasma membrane"/>
    <property type="evidence" value="ECO:0007669"/>
    <property type="project" value="UniProtKB-SubCell"/>
</dbReference>
<evidence type="ECO:0000256" key="9">
    <source>
        <dbReference type="ARBA" id="ARBA00022692"/>
    </source>
</evidence>
<evidence type="ECO:0000256" key="10">
    <source>
        <dbReference type="ARBA" id="ARBA00022741"/>
    </source>
</evidence>
<dbReference type="InterPro" id="IPR001757">
    <property type="entry name" value="P_typ_ATPase"/>
</dbReference>
<dbReference type="STRING" id="762903.Pedsa_0593"/>
<dbReference type="PANTHER" id="PTHR42861">
    <property type="entry name" value="CALCIUM-TRANSPORTING ATPASE"/>
    <property type="match status" value="1"/>
</dbReference>
<evidence type="ECO:0000313" key="21">
    <source>
        <dbReference type="Proteomes" id="UP000000310"/>
    </source>
</evidence>
<keyword evidence="14 18" id="KW-1133">Transmembrane helix</keyword>
<dbReference type="Gene3D" id="1.20.1110.10">
    <property type="entry name" value="Calcium-transporting ATPase, transmembrane domain"/>
    <property type="match status" value="1"/>
</dbReference>
<feature type="transmembrane region" description="Helical" evidence="18">
    <location>
        <begin position="61"/>
        <end position="86"/>
    </location>
</feature>
<dbReference type="NCBIfam" id="TIGR01494">
    <property type="entry name" value="ATPase_P-type"/>
    <property type="match status" value="2"/>
</dbReference>
<dbReference type="EC" id="7.2.2.14" evidence="4"/>
<dbReference type="RefSeq" id="WP_013631673.1">
    <property type="nucleotide sequence ID" value="NC_015177.1"/>
</dbReference>
<dbReference type="InterPro" id="IPR008250">
    <property type="entry name" value="ATPase_P-typ_transduc_dom_A_sf"/>
</dbReference>
<keyword evidence="9 18" id="KW-0812">Transmembrane</keyword>
<keyword evidence="7" id="KW-0997">Cell inner membrane</keyword>
<keyword evidence="15 18" id="KW-0472">Membrane</keyword>
<dbReference type="Proteomes" id="UP000000310">
    <property type="component" value="Chromosome"/>
</dbReference>
<evidence type="ECO:0000256" key="7">
    <source>
        <dbReference type="ARBA" id="ARBA00022519"/>
    </source>
</evidence>
<dbReference type="Pfam" id="PF13246">
    <property type="entry name" value="Cation_ATPase"/>
    <property type="match status" value="1"/>
</dbReference>
<evidence type="ECO:0000256" key="4">
    <source>
        <dbReference type="ARBA" id="ARBA00012786"/>
    </source>
</evidence>
<feature type="transmembrane region" description="Helical" evidence="18">
    <location>
        <begin position="725"/>
        <end position="747"/>
    </location>
</feature>
<dbReference type="SFLD" id="SFLDS00003">
    <property type="entry name" value="Haloacid_Dehalogenase"/>
    <property type="match status" value="1"/>
</dbReference>
<keyword evidence="11" id="KW-0067">ATP-binding</keyword>
<dbReference type="SUPFAM" id="SSF81653">
    <property type="entry name" value="Calcium ATPase, transduction domain A"/>
    <property type="match status" value="1"/>
</dbReference>
<reference evidence="20 21" key="1">
    <citation type="journal article" date="2011" name="Stand. Genomic Sci.">
        <title>Complete genome sequence of the gliding, heparinolytic Pedobacter saltans type strain (113).</title>
        <authorList>
            <person name="Liolios K."/>
            <person name="Sikorski J."/>
            <person name="Lu M."/>
            <person name="Nolan M."/>
            <person name="Lapidus A."/>
            <person name="Lucas S."/>
            <person name="Hammon N."/>
            <person name="Deshpande S."/>
            <person name="Cheng J.F."/>
            <person name="Tapia R."/>
            <person name="Han C."/>
            <person name="Goodwin L."/>
            <person name="Pitluck S."/>
            <person name="Huntemann M."/>
            <person name="Ivanova N."/>
            <person name="Pagani I."/>
            <person name="Mavromatis K."/>
            <person name="Ovchinikova G."/>
            <person name="Pati A."/>
            <person name="Chen A."/>
            <person name="Palaniappan K."/>
            <person name="Land M."/>
            <person name="Hauser L."/>
            <person name="Brambilla E.M."/>
            <person name="Kotsyurbenko O."/>
            <person name="Rohde M."/>
            <person name="Tindall B.J."/>
            <person name="Abt B."/>
            <person name="Goker M."/>
            <person name="Detter J.C."/>
            <person name="Woyke T."/>
            <person name="Bristow J."/>
            <person name="Eisen J.A."/>
            <person name="Markowitz V."/>
            <person name="Hugenholtz P."/>
            <person name="Klenk H.P."/>
            <person name="Kyrpides N.C."/>
        </authorList>
    </citation>
    <scope>NUCLEOTIDE SEQUENCE [LARGE SCALE GENOMIC DNA]</scope>
    <source>
        <strain evidence="21">ATCC 51119 / DSM 12145 / JCM 21818 / LMG 10337 / NBRC 100064 / NCIMB 13643</strain>
    </source>
</reference>
<protein>
    <recommendedName>
        <fullName evidence="5">Magnesium-transporting ATPase, P-type 1</fullName>
        <ecNumber evidence="4">7.2.2.14</ecNumber>
    </recommendedName>
    <alternativeName>
        <fullName evidence="16">Mg(2+) transport ATPase, P-type 1</fullName>
    </alternativeName>
</protein>
<dbReference type="HOGENOM" id="CLU_002360_6_3_10"/>
<evidence type="ECO:0000256" key="15">
    <source>
        <dbReference type="ARBA" id="ARBA00023136"/>
    </source>
</evidence>
<feature type="domain" description="Cation-transporting P-type ATPase N-terminal" evidence="19">
    <location>
        <begin position="15"/>
        <end position="88"/>
    </location>
</feature>
<feature type="transmembrane region" description="Helical" evidence="18">
    <location>
        <begin position="821"/>
        <end position="839"/>
    </location>
</feature>
<comment type="similarity">
    <text evidence="3">Belongs to the cation transport ATPase (P-type) (TC 3.A.3) family. Type IIIB subfamily.</text>
</comment>
<dbReference type="GO" id="GO:0005524">
    <property type="term" value="F:ATP binding"/>
    <property type="evidence" value="ECO:0007669"/>
    <property type="project" value="UniProtKB-KW"/>
</dbReference>
<dbReference type="SUPFAM" id="SSF81665">
    <property type="entry name" value="Calcium ATPase, transmembrane domain M"/>
    <property type="match status" value="1"/>
</dbReference>
<dbReference type="GO" id="GO:0016887">
    <property type="term" value="F:ATP hydrolysis activity"/>
    <property type="evidence" value="ECO:0007669"/>
    <property type="project" value="InterPro"/>
</dbReference>
<dbReference type="InterPro" id="IPR006415">
    <property type="entry name" value="P-type_ATPase_IIIB"/>
</dbReference>
<dbReference type="InterPro" id="IPR023214">
    <property type="entry name" value="HAD_sf"/>
</dbReference>
<feature type="transmembrane region" description="Helical" evidence="18">
    <location>
        <begin position="790"/>
        <end position="815"/>
    </location>
</feature>
<dbReference type="InterPro" id="IPR059000">
    <property type="entry name" value="ATPase_P-type_domA"/>
</dbReference>
<keyword evidence="12" id="KW-0460">Magnesium</keyword>
<evidence type="ECO:0000256" key="17">
    <source>
        <dbReference type="ARBA" id="ARBA00047295"/>
    </source>
</evidence>
<dbReference type="InterPro" id="IPR023298">
    <property type="entry name" value="ATPase_P-typ_TM_dom_sf"/>
</dbReference>
<dbReference type="Pfam" id="PF00122">
    <property type="entry name" value="E1-E2_ATPase"/>
    <property type="match status" value="1"/>
</dbReference>
<comment type="function">
    <text evidence="1">Mediates magnesium influx to the cytosol.</text>
</comment>
<keyword evidence="10" id="KW-0547">Nucleotide-binding</keyword>
<dbReference type="GO" id="GO:0015444">
    <property type="term" value="F:P-type magnesium transporter activity"/>
    <property type="evidence" value="ECO:0007669"/>
    <property type="project" value="UniProtKB-EC"/>
</dbReference>
<dbReference type="SFLD" id="SFLDF00027">
    <property type="entry name" value="p-type_atpase"/>
    <property type="match status" value="1"/>
</dbReference>
<evidence type="ECO:0000256" key="13">
    <source>
        <dbReference type="ARBA" id="ARBA00022967"/>
    </source>
</evidence>
<sequence>MSKGDVSKSNIRLEYPWTKGSEYLFNTLDSGNQGISAASAKERLVQYGPNSLKGKNVSSAYLLFLGQFKSPITLILIAAAILSFLLQDRTDAIIILLIVMISSCLGFWQEYGASNAIARLLKLVQVTVAVLREGKEETLGTEAIVPGDIVILSAGDIIPADCVILSSQDLFVDEAAFTGESYPVEKQAGILAEDAPVAKRSNMLFMGSHVISGKAKVIVVSTGMATEFGKISDRLRQNAPETEFEKGIKKFGFMLMQITLVLILVIFALNVFLHKPVLDSFLFSLALAVGLTPQLLPVIITVNLSSGAKKMAAQQVIVKRLAAIENFGSMNILCSDKTGTITQGKVRLYKTFDMEDKGSDLVNRYALFNASLQQGFKNPIDEAIIEAFKADITDLPKALDEIPYDFVRKRLSIVVSLNDKSIVVTKGAFQEVLNICTQVQADKDKILPLSEGKKTSLVDLYERYSKEGYRTLGICWKQVDAPIISREQENDMVFLGFLTFFDPPKESAITAIRNLEKLGVKLKIITGDNALVAESLAKQVGIENPVVVKGGAIRNISTEALSAKVHQADIFAEVEPNQKEQIILALKKSKQVVGFMGDGINDAAALHAADVGISVDTAVDVAKEAADLVLMDQDLEVLANGIKEGRRTFANTMKYIFMATSANFGNMFSMAGASLLLPFLPLLPKQILLTNLLTDIPETTIATDNVDEEYINTPHRIDIGFIKKFMLVFGLLSSVFDYCTFGVLILVLKANEQQFQTGWFLESVVSAALIVLVVRTRLPFFKSTPGKPLLISNVLVILFVLILPLTALGNLFGFVNLPLKFYVYMFVIILAYVLTADYMKRWFYRKLATGY</sequence>
<dbReference type="SMART" id="SM00831">
    <property type="entry name" value="Cation_ATPase_N"/>
    <property type="match status" value="1"/>
</dbReference>
<keyword evidence="8" id="KW-0597">Phosphoprotein</keyword>
<feature type="transmembrane region" description="Helical" evidence="18">
    <location>
        <begin position="759"/>
        <end position="778"/>
    </location>
</feature>
<dbReference type="NCBIfam" id="TIGR01524">
    <property type="entry name" value="ATPase-IIIB_Mg"/>
    <property type="match status" value="1"/>
</dbReference>
<dbReference type="InterPro" id="IPR018303">
    <property type="entry name" value="ATPase_P-typ_P_site"/>
</dbReference>
<evidence type="ECO:0000256" key="16">
    <source>
        <dbReference type="ARBA" id="ARBA00029806"/>
    </source>
</evidence>